<dbReference type="Proteomes" id="UP001597383">
    <property type="component" value="Unassembled WGS sequence"/>
</dbReference>
<evidence type="ECO:0000256" key="2">
    <source>
        <dbReference type="ARBA" id="ARBA00007998"/>
    </source>
</evidence>
<feature type="transmembrane region" description="Helical" evidence="8">
    <location>
        <begin position="7"/>
        <end position="23"/>
    </location>
</feature>
<feature type="transmembrane region" description="Helical" evidence="8">
    <location>
        <begin position="211"/>
        <end position="234"/>
    </location>
</feature>
<dbReference type="RefSeq" id="WP_377554833.1">
    <property type="nucleotide sequence ID" value="NZ_JBHUHQ010000002.1"/>
</dbReference>
<feature type="transmembrane region" description="Helical" evidence="8">
    <location>
        <begin position="265"/>
        <end position="285"/>
    </location>
</feature>
<comment type="caution">
    <text evidence="9">The sequence shown here is derived from an EMBL/GenBank/DDBJ whole genome shotgun (WGS) entry which is preliminary data.</text>
</comment>
<feature type="transmembrane region" description="Helical" evidence="8">
    <location>
        <begin position="139"/>
        <end position="161"/>
    </location>
</feature>
<evidence type="ECO:0000256" key="4">
    <source>
        <dbReference type="ARBA" id="ARBA00022544"/>
    </source>
</evidence>
<evidence type="ECO:0000256" key="6">
    <source>
        <dbReference type="ARBA" id="ARBA00022989"/>
    </source>
</evidence>
<comment type="similarity">
    <text evidence="2">Belongs to the amino acid-polyamine-organocation (APC) superfamily. Spore germination protein (SGP) (TC 2.A.3.9) family.</text>
</comment>
<feature type="transmembrane region" description="Helical" evidence="8">
    <location>
        <begin position="35"/>
        <end position="54"/>
    </location>
</feature>
<protein>
    <submittedName>
        <fullName evidence="9">GerAB/ArcD/ProY family transporter</fullName>
    </submittedName>
</protein>
<dbReference type="Pfam" id="PF03845">
    <property type="entry name" value="Spore_permease"/>
    <property type="match status" value="1"/>
</dbReference>
<comment type="subcellular location">
    <subcellularLocation>
        <location evidence="1">Membrane</location>
        <topology evidence="1">Multi-pass membrane protein</topology>
    </subcellularLocation>
</comment>
<keyword evidence="4" id="KW-0309">Germination</keyword>
<evidence type="ECO:0000313" key="9">
    <source>
        <dbReference type="EMBL" id="MFD2043034.1"/>
    </source>
</evidence>
<keyword evidence="10" id="KW-1185">Reference proteome</keyword>
<feature type="transmembrane region" description="Helical" evidence="8">
    <location>
        <begin position="297"/>
        <end position="318"/>
    </location>
</feature>
<evidence type="ECO:0000256" key="7">
    <source>
        <dbReference type="ARBA" id="ARBA00023136"/>
    </source>
</evidence>
<dbReference type="InterPro" id="IPR004761">
    <property type="entry name" value="Spore_GerAB"/>
</dbReference>
<dbReference type="EMBL" id="JBHUHQ010000002">
    <property type="protein sequence ID" value="MFD2043034.1"/>
    <property type="molecule type" value="Genomic_DNA"/>
</dbReference>
<feature type="transmembrane region" description="Helical" evidence="8">
    <location>
        <begin position="181"/>
        <end position="199"/>
    </location>
</feature>
<evidence type="ECO:0000256" key="1">
    <source>
        <dbReference type="ARBA" id="ARBA00004141"/>
    </source>
</evidence>
<evidence type="ECO:0000256" key="8">
    <source>
        <dbReference type="SAM" id="Phobius"/>
    </source>
</evidence>
<gene>
    <name evidence="9" type="ORF">ACFSJF_01755</name>
</gene>
<evidence type="ECO:0000256" key="3">
    <source>
        <dbReference type="ARBA" id="ARBA00022448"/>
    </source>
</evidence>
<sequence length="352" mass="40871">MDKSLQIIFMYILTHIGLIFFLYPANIIQSTEQGFWIPITISIVIHFFIIMIYLKGLSYFPKMDIISIFSNTGKIVSFCLLIPIFFYFMMVNVITVRAYSEIITIVFLSNTPLWAVMALLLIFSSYLAAKGVEAIFRTCFIFSFVFLPIVLFVFVVSFQNVDWYSVFPFWSSDFSFLTSMPYLKSFFAIGGAFLFPGFIQPFFSYQSKKVFLALAILVPCYFLSVYIPVLTFGASTASNFLFPFVMAIDAVNLTWLMFDRITMFFLLSILTFIMLFLSLVLWKTVRIANHYIPSWKPVYILIIISTLIYIVSFFIPNWSDVEELFKWNTLLRFYVMIAVPISVFILGVRAQK</sequence>
<organism evidence="9 10">
    <name type="scientific">Ornithinibacillus salinisoli</name>
    <dbReference type="NCBI Taxonomy" id="1848459"/>
    <lineage>
        <taxon>Bacteria</taxon>
        <taxon>Bacillati</taxon>
        <taxon>Bacillota</taxon>
        <taxon>Bacilli</taxon>
        <taxon>Bacillales</taxon>
        <taxon>Bacillaceae</taxon>
        <taxon>Ornithinibacillus</taxon>
    </lineage>
</organism>
<name>A0ABW4VV42_9BACI</name>
<dbReference type="PANTHER" id="PTHR34975">
    <property type="entry name" value="SPORE GERMINATION PROTEIN A2"/>
    <property type="match status" value="1"/>
</dbReference>
<feature type="transmembrane region" description="Helical" evidence="8">
    <location>
        <begin position="102"/>
        <end position="127"/>
    </location>
</feature>
<feature type="transmembrane region" description="Helical" evidence="8">
    <location>
        <begin position="75"/>
        <end position="96"/>
    </location>
</feature>
<keyword evidence="7 8" id="KW-0472">Membrane</keyword>
<proteinExistence type="inferred from homology"/>
<evidence type="ECO:0000256" key="5">
    <source>
        <dbReference type="ARBA" id="ARBA00022692"/>
    </source>
</evidence>
<evidence type="ECO:0000313" key="10">
    <source>
        <dbReference type="Proteomes" id="UP001597383"/>
    </source>
</evidence>
<accession>A0ABW4VV42</accession>
<keyword evidence="5 8" id="KW-0812">Transmembrane</keyword>
<keyword evidence="3" id="KW-0813">Transport</keyword>
<dbReference type="PANTHER" id="PTHR34975:SF2">
    <property type="entry name" value="SPORE GERMINATION PROTEIN A2"/>
    <property type="match status" value="1"/>
</dbReference>
<keyword evidence="6 8" id="KW-1133">Transmembrane helix</keyword>
<reference evidence="10" key="1">
    <citation type="journal article" date="2019" name="Int. J. Syst. Evol. Microbiol.">
        <title>The Global Catalogue of Microorganisms (GCM) 10K type strain sequencing project: providing services to taxonomists for standard genome sequencing and annotation.</title>
        <authorList>
            <consortium name="The Broad Institute Genomics Platform"/>
            <consortium name="The Broad Institute Genome Sequencing Center for Infectious Disease"/>
            <person name="Wu L."/>
            <person name="Ma J."/>
        </authorList>
    </citation>
    <scope>NUCLEOTIDE SEQUENCE [LARGE SCALE GENOMIC DNA]</scope>
    <source>
        <strain evidence="10">R28</strain>
    </source>
</reference>
<feature type="transmembrane region" description="Helical" evidence="8">
    <location>
        <begin position="330"/>
        <end position="350"/>
    </location>
</feature>